<accession>A0A835C583</accession>
<protein>
    <submittedName>
        <fullName evidence="1">Uncharacterized protein</fullName>
    </submittedName>
</protein>
<organism evidence="1 2">
    <name type="scientific">Digitaria exilis</name>
    <dbReference type="NCBI Taxonomy" id="1010633"/>
    <lineage>
        <taxon>Eukaryota</taxon>
        <taxon>Viridiplantae</taxon>
        <taxon>Streptophyta</taxon>
        <taxon>Embryophyta</taxon>
        <taxon>Tracheophyta</taxon>
        <taxon>Spermatophyta</taxon>
        <taxon>Magnoliopsida</taxon>
        <taxon>Liliopsida</taxon>
        <taxon>Poales</taxon>
        <taxon>Poaceae</taxon>
        <taxon>PACMAD clade</taxon>
        <taxon>Panicoideae</taxon>
        <taxon>Panicodae</taxon>
        <taxon>Paniceae</taxon>
        <taxon>Anthephorinae</taxon>
        <taxon>Digitaria</taxon>
    </lineage>
</organism>
<evidence type="ECO:0000313" key="1">
    <source>
        <dbReference type="EMBL" id="KAF8718343.1"/>
    </source>
</evidence>
<sequence length="38" mass="4523">MPPFILGRCQERVVMFYVMTKGSQLQHRQGDIITWKMP</sequence>
<gene>
    <name evidence="1" type="ORF">HU200_025322</name>
</gene>
<comment type="caution">
    <text evidence="1">The sequence shown here is derived from an EMBL/GenBank/DDBJ whole genome shotgun (WGS) entry which is preliminary data.</text>
</comment>
<proteinExistence type="predicted"/>
<keyword evidence="2" id="KW-1185">Reference proteome</keyword>
<evidence type="ECO:0000313" key="2">
    <source>
        <dbReference type="Proteomes" id="UP000636709"/>
    </source>
</evidence>
<name>A0A835C583_9POAL</name>
<dbReference type="EMBL" id="JACEFO010001710">
    <property type="protein sequence ID" value="KAF8718343.1"/>
    <property type="molecule type" value="Genomic_DNA"/>
</dbReference>
<dbReference type="Proteomes" id="UP000636709">
    <property type="component" value="Unassembled WGS sequence"/>
</dbReference>
<reference evidence="1" key="1">
    <citation type="submission" date="2020-07" db="EMBL/GenBank/DDBJ databases">
        <title>Genome sequence and genetic diversity analysis of an under-domesticated orphan crop, white fonio (Digitaria exilis).</title>
        <authorList>
            <person name="Bennetzen J.L."/>
            <person name="Chen S."/>
            <person name="Ma X."/>
            <person name="Wang X."/>
            <person name="Yssel A.E.J."/>
            <person name="Chaluvadi S.R."/>
            <person name="Johnson M."/>
            <person name="Gangashetty P."/>
            <person name="Hamidou F."/>
            <person name="Sanogo M.D."/>
            <person name="Zwaenepoel A."/>
            <person name="Wallace J."/>
            <person name="Van De Peer Y."/>
            <person name="Van Deynze A."/>
        </authorList>
    </citation>
    <scope>NUCLEOTIDE SEQUENCE</scope>
    <source>
        <tissue evidence="1">Leaves</tissue>
    </source>
</reference>
<dbReference type="AlphaFoldDB" id="A0A835C583"/>